<reference evidence="2" key="2">
    <citation type="journal article" date="2017" name="Nat. Plants">
        <title>The Aegilops tauschii genome reveals multiple impacts of transposons.</title>
        <authorList>
            <person name="Zhao G."/>
            <person name="Zou C."/>
            <person name="Li K."/>
            <person name="Wang K."/>
            <person name="Li T."/>
            <person name="Gao L."/>
            <person name="Zhang X."/>
            <person name="Wang H."/>
            <person name="Yang Z."/>
            <person name="Liu X."/>
            <person name="Jiang W."/>
            <person name="Mao L."/>
            <person name="Kong X."/>
            <person name="Jiao Y."/>
            <person name="Jia J."/>
        </authorList>
    </citation>
    <scope>NUCLEOTIDE SEQUENCE [LARGE SCALE GENOMIC DNA]</scope>
    <source>
        <strain evidence="2">cv. AL8/78</strain>
    </source>
</reference>
<dbReference type="EnsemblPlants" id="AET5Gv20290500.8">
    <property type="protein sequence ID" value="AET5Gv20290500.8"/>
    <property type="gene ID" value="AET5Gv20290500"/>
</dbReference>
<evidence type="ECO:0000313" key="2">
    <source>
        <dbReference type="Proteomes" id="UP000015105"/>
    </source>
</evidence>
<proteinExistence type="predicted"/>
<dbReference type="AlphaFoldDB" id="A0A453K4T4"/>
<reference evidence="1" key="4">
    <citation type="submission" date="2019-03" db="UniProtKB">
        <authorList>
            <consortium name="EnsemblPlants"/>
        </authorList>
    </citation>
    <scope>IDENTIFICATION</scope>
</reference>
<protein>
    <submittedName>
        <fullName evidence="1">Uncharacterized protein</fullName>
    </submittedName>
</protein>
<evidence type="ECO:0000313" key="1">
    <source>
        <dbReference type="EnsemblPlants" id="AET5Gv20290500.8"/>
    </source>
</evidence>
<keyword evidence="2" id="KW-1185">Reference proteome</keyword>
<name>A0A453K4T4_AEGTS</name>
<accession>A0A453K4T4</accession>
<organism evidence="1 2">
    <name type="scientific">Aegilops tauschii subsp. strangulata</name>
    <name type="common">Goatgrass</name>
    <dbReference type="NCBI Taxonomy" id="200361"/>
    <lineage>
        <taxon>Eukaryota</taxon>
        <taxon>Viridiplantae</taxon>
        <taxon>Streptophyta</taxon>
        <taxon>Embryophyta</taxon>
        <taxon>Tracheophyta</taxon>
        <taxon>Spermatophyta</taxon>
        <taxon>Magnoliopsida</taxon>
        <taxon>Liliopsida</taxon>
        <taxon>Poales</taxon>
        <taxon>Poaceae</taxon>
        <taxon>BOP clade</taxon>
        <taxon>Pooideae</taxon>
        <taxon>Triticodae</taxon>
        <taxon>Triticeae</taxon>
        <taxon>Triticinae</taxon>
        <taxon>Aegilops</taxon>
    </lineage>
</organism>
<reference evidence="2" key="1">
    <citation type="journal article" date="2014" name="Science">
        <title>Ancient hybridizations among the ancestral genomes of bread wheat.</title>
        <authorList>
            <consortium name="International Wheat Genome Sequencing Consortium,"/>
            <person name="Marcussen T."/>
            <person name="Sandve S.R."/>
            <person name="Heier L."/>
            <person name="Spannagl M."/>
            <person name="Pfeifer M."/>
            <person name="Jakobsen K.S."/>
            <person name="Wulff B.B."/>
            <person name="Steuernagel B."/>
            <person name="Mayer K.F."/>
            <person name="Olsen O.A."/>
        </authorList>
    </citation>
    <scope>NUCLEOTIDE SEQUENCE [LARGE SCALE GENOMIC DNA]</scope>
    <source>
        <strain evidence="2">cv. AL8/78</strain>
    </source>
</reference>
<sequence>ENVEPVYGAATYAQFTQFHQEIRDWTTHIQLQNDLVEHMWTHIGNQ</sequence>
<dbReference type="Gramene" id="AET5Gv20290500.8">
    <property type="protein sequence ID" value="AET5Gv20290500.8"/>
    <property type="gene ID" value="AET5Gv20290500"/>
</dbReference>
<reference evidence="1" key="3">
    <citation type="journal article" date="2017" name="Nature">
        <title>Genome sequence of the progenitor of the wheat D genome Aegilops tauschii.</title>
        <authorList>
            <person name="Luo M.C."/>
            <person name="Gu Y.Q."/>
            <person name="Puiu D."/>
            <person name="Wang H."/>
            <person name="Twardziok S.O."/>
            <person name="Deal K.R."/>
            <person name="Huo N."/>
            <person name="Zhu T."/>
            <person name="Wang L."/>
            <person name="Wang Y."/>
            <person name="McGuire P.E."/>
            <person name="Liu S."/>
            <person name="Long H."/>
            <person name="Ramasamy R.K."/>
            <person name="Rodriguez J.C."/>
            <person name="Van S.L."/>
            <person name="Yuan L."/>
            <person name="Wang Z."/>
            <person name="Xia Z."/>
            <person name="Xiao L."/>
            <person name="Anderson O.D."/>
            <person name="Ouyang S."/>
            <person name="Liang Y."/>
            <person name="Zimin A.V."/>
            <person name="Pertea G."/>
            <person name="Qi P."/>
            <person name="Bennetzen J.L."/>
            <person name="Dai X."/>
            <person name="Dawson M.W."/>
            <person name="Muller H.G."/>
            <person name="Kugler K."/>
            <person name="Rivarola-Duarte L."/>
            <person name="Spannagl M."/>
            <person name="Mayer K.F.X."/>
            <person name="Lu F.H."/>
            <person name="Bevan M.W."/>
            <person name="Leroy P."/>
            <person name="Li P."/>
            <person name="You F.M."/>
            <person name="Sun Q."/>
            <person name="Liu Z."/>
            <person name="Lyons E."/>
            <person name="Wicker T."/>
            <person name="Salzberg S.L."/>
            <person name="Devos K.M."/>
            <person name="Dvorak J."/>
        </authorList>
    </citation>
    <scope>NUCLEOTIDE SEQUENCE [LARGE SCALE GENOMIC DNA]</scope>
    <source>
        <strain evidence="1">cv. AL8/78</strain>
    </source>
</reference>
<reference evidence="1" key="5">
    <citation type="journal article" date="2021" name="G3 (Bethesda)">
        <title>Aegilops tauschii genome assembly Aet v5.0 features greater sequence contiguity and improved annotation.</title>
        <authorList>
            <person name="Wang L."/>
            <person name="Zhu T."/>
            <person name="Rodriguez J.C."/>
            <person name="Deal K.R."/>
            <person name="Dubcovsky J."/>
            <person name="McGuire P.E."/>
            <person name="Lux T."/>
            <person name="Spannagl M."/>
            <person name="Mayer K.F.X."/>
            <person name="Baldrich P."/>
            <person name="Meyers B.C."/>
            <person name="Huo N."/>
            <person name="Gu Y.Q."/>
            <person name="Zhou H."/>
            <person name="Devos K.M."/>
            <person name="Bennetzen J.L."/>
            <person name="Unver T."/>
            <person name="Budak H."/>
            <person name="Gulick P.J."/>
            <person name="Galiba G."/>
            <person name="Kalapos B."/>
            <person name="Nelson D.R."/>
            <person name="Li P."/>
            <person name="You F.M."/>
            <person name="Luo M.C."/>
            <person name="Dvorak J."/>
        </authorList>
    </citation>
    <scope>NUCLEOTIDE SEQUENCE [LARGE SCALE GENOMIC DNA]</scope>
    <source>
        <strain evidence="1">cv. AL8/78</strain>
    </source>
</reference>
<dbReference type="Proteomes" id="UP000015105">
    <property type="component" value="Chromosome 5D"/>
</dbReference>